<dbReference type="InterPro" id="IPR003140">
    <property type="entry name" value="PLipase/COase/thioEstase"/>
</dbReference>
<feature type="domain" description="Phospholipase/carboxylesterase/thioesterase" evidence="1">
    <location>
        <begin position="11"/>
        <end position="199"/>
    </location>
</feature>
<keyword evidence="2" id="KW-0378">Hydrolase</keyword>
<protein>
    <submittedName>
        <fullName evidence="2">Alpha/beta fold hydrolase</fullName>
    </submittedName>
</protein>
<keyword evidence="3" id="KW-1185">Reference proteome</keyword>
<dbReference type="InterPro" id="IPR029058">
    <property type="entry name" value="AB_hydrolase_fold"/>
</dbReference>
<name>A0A7K3TJW7_9BIFI</name>
<dbReference type="AlphaFoldDB" id="A0A7K3TJW7"/>
<dbReference type="Proteomes" id="UP000469763">
    <property type="component" value="Unassembled WGS sequence"/>
</dbReference>
<evidence type="ECO:0000313" key="3">
    <source>
        <dbReference type="Proteomes" id="UP000469763"/>
    </source>
</evidence>
<proteinExistence type="predicted"/>
<dbReference type="Pfam" id="PF02230">
    <property type="entry name" value="Abhydrolase_2"/>
    <property type="match status" value="1"/>
</dbReference>
<dbReference type="EMBL" id="WHZY01000022">
    <property type="protein sequence ID" value="NEG79311.1"/>
    <property type="molecule type" value="Genomic_DNA"/>
</dbReference>
<reference evidence="2 3" key="1">
    <citation type="submission" date="2019-10" db="EMBL/GenBank/DDBJ databases">
        <title>Bifidobacterium from non-human primates.</title>
        <authorList>
            <person name="Modesto M."/>
        </authorList>
    </citation>
    <scope>NUCLEOTIDE SEQUENCE [LARGE SCALE GENOMIC DNA]</scope>
    <source>
        <strain evidence="2 3">TREC</strain>
    </source>
</reference>
<evidence type="ECO:0000313" key="2">
    <source>
        <dbReference type="EMBL" id="NEG79311.1"/>
    </source>
</evidence>
<dbReference type="Gene3D" id="3.40.50.1820">
    <property type="entry name" value="alpha/beta hydrolase"/>
    <property type="match status" value="1"/>
</dbReference>
<dbReference type="SUPFAM" id="SSF53474">
    <property type="entry name" value="alpha/beta-Hydrolases"/>
    <property type="match status" value="1"/>
</dbReference>
<dbReference type="GO" id="GO:0016787">
    <property type="term" value="F:hydrolase activity"/>
    <property type="evidence" value="ECO:0007669"/>
    <property type="project" value="UniProtKB-KW"/>
</dbReference>
<accession>A0A7K3TJW7</accession>
<dbReference type="RefSeq" id="WP_152351133.1">
    <property type="nucleotide sequence ID" value="NZ_WBSN01000024.1"/>
</dbReference>
<comment type="caution">
    <text evidence="2">The sequence shown here is derived from an EMBL/GenBank/DDBJ whole genome shotgun (WGS) entry which is preliminary data.</text>
</comment>
<gene>
    <name evidence="2" type="ORF">GFD22_10100</name>
</gene>
<dbReference type="OrthoDB" id="9780848at2"/>
<evidence type="ECO:0000259" key="1">
    <source>
        <dbReference type="Pfam" id="PF02230"/>
    </source>
</evidence>
<sequence length="201" mass="22638">MILTSFSHVDTDPAQPLYIMFHGYGNNEREMIRVITAIDPHASYISYRSGLERPYLGGGSWFTAPDRHDTWAAEADRIGEHVTAQLHSPLYDRRRKILIGFSQGAYLSWRIAATHPGFYAGAVLLAPPFPSYETTLTPENSPVRYHLAYGEEDDVIPQDEQERARRWVSATPSHLISSIPNLKHGISDEELTEVGRFLSIG</sequence>
<organism evidence="2 3">
    <name type="scientific">Bifidobacterium avesanii</name>
    <dbReference type="NCBI Taxonomy" id="1798157"/>
    <lineage>
        <taxon>Bacteria</taxon>
        <taxon>Bacillati</taxon>
        <taxon>Actinomycetota</taxon>
        <taxon>Actinomycetes</taxon>
        <taxon>Bifidobacteriales</taxon>
        <taxon>Bifidobacteriaceae</taxon>
        <taxon>Bifidobacterium</taxon>
    </lineage>
</organism>